<accession>A0A833T3U5</accession>
<keyword evidence="3" id="KW-1185">Reference proteome</keyword>
<dbReference type="AlphaFoldDB" id="A0A833T3U5"/>
<gene>
    <name evidence="2" type="ORF">GN244_ATG00220</name>
</gene>
<evidence type="ECO:0000313" key="3">
    <source>
        <dbReference type="Proteomes" id="UP000602510"/>
    </source>
</evidence>
<dbReference type="EMBL" id="WSZM01000007">
    <property type="protein sequence ID" value="KAF4047087.1"/>
    <property type="molecule type" value="Genomic_DNA"/>
</dbReference>
<feature type="coiled-coil region" evidence="1">
    <location>
        <begin position="65"/>
        <end position="92"/>
    </location>
</feature>
<evidence type="ECO:0000256" key="1">
    <source>
        <dbReference type="SAM" id="Coils"/>
    </source>
</evidence>
<reference evidence="2" key="1">
    <citation type="submission" date="2020-04" db="EMBL/GenBank/DDBJ databases">
        <title>Hybrid Assembly of Korean Phytophthora infestans isolates.</title>
        <authorList>
            <person name="Prokchorchik M."/>
            <person name="Lee Y."/>
            <person name="Seo J."/>
            <person name="Cho J.-H."/>
            <person name="Park Y.-E."/>
            <person name="Jang D.-C."/>
            <person name="Im J.-S."/>
            <person name="Choi J.-G."/>
            <person name="Park H.-J."/>
            <person name="Lee G.-B."/>
            <person name="Lee Y.-G."/>
            <person name="Hong S.-Y."/>
            <person name="Cho K."/>
            <person name="Sohn K.H."/>
        </authorList>
    </citation>
    <scope>NUCLEOTIDE SEQUENCE</scope>
    <source>
        <strain evidence="2">KR_1_A1</strain>
    </source>
</reference>
<evidence type="ECO:0000313" key="2">
    <source>
        <dbReference type="EMBL" id="KAF4047087.1"/>
    </source>
</evidence>
<organism evidence="2 3">
    <name type="scientific">Phytophthora infestans</name>
    <name type="common">Potato late blight agent</name>
    <name type="synonym">Botrytis infestans</name>
    <dbReference type="NCBI Taxonomy" id="4787"/>
    <lineage>
        <taxon>Eukaryota</taxon>
        <taxon>Sar</taxon>
        <taxon>Stramenopiles</taxon>
        <taxon>Oomycota</taxon>
        <taxon>Peronosporomycetes</taxon>
        <taxon>Peronosporales</taxon>
        <taxon>Peronosporaceae</taxon>
        <taxon>Phytophthora</taxon>
    </lineage>
</organism>
<comment type="caution">
    <text evidence="2">The sequence shown here is derived from an EMBL/GenBank/DDBJ whole genome shotgun (WGS) entry which is preliminary data.</text>
</comment>
<keyword evidence="1" id="KW-0175">Coiled coil</keyword>
<name>A0A833T3U5_PHYIN</name>
<dbReference type="Proteomes" id="UP000602510">
    <property type="component" value="Unassembled WGS sequence"/>
</dbReference>
<dbReference type="PANTHER" id="PTHR35796">
    <property type="entry name" value="HYPOTHETICAL CYTOSOLIC PROTEIN"/>
    <property type="match status" value="1"/>
</dbReference>
<dbReference type="PANTHER" id="PTHR35796:SF3">
    <property type="entry name" value="BHLH DOMAIN-CONTAINING PROTEIN"/>
    <property type="match status" value="1"/>
</dbReference>
<proteinExistence type="predicted"/>
<protein>
    <recommendedName>
        <fullName evidence="4">M96 mating-specific protein family</fullName>
    </recommendedName>
</protein>
<sequence length="368" mass="42286">MNRARNKRVREIAFRREQIEKMQIDLQLLQSRQINDQNGGKQPKAAALIARHAKSQVSCMWQEQAARQQRRREEAERDNVCLRLALERQQKAQRLENLIKKRSNQLVKCSTNECTFLMTMCCLRSSNVDVLDFCGDIQDFRGLFKRVEDDYRDVNVVIQANGLARSTISPNDVHMREGVDGKLLEFSFYKLLPYVQAAAESVWQHIKGVEKHLGVGSIYSKTAKNLDEPYTVIKDFSIEIYSNSSRANYKTKPVVGRYVEDDRDIVIWVLHATSVEVKHKLLSGLSYNLPLRSEQSLRLPGRSLSSFSCALESRWTKIIPRRTARTLVNFLILNAAKTLSPTAKVSRTTWSTVCSEGDCRDKFQLKKL</sequence>
<evidence type="ECO:0008006" key="4">
    <source>
        <dbReference type="Google" id="ProtNLM"/>
    </source>
</evidence>